<feature type="region of interest" description="Disordered" evidence="1">
    <location>
        <begin position="1"/>
        <end position="39"/>
    </location>
</feature>
<name>A0A9P5JZ28_9AGAM</name>
<evidence type="ECO:0008006" key="5">
    <source>
        <dbReference type="Google" id="ProtNLM"/>
    </source>
</evidence>
<sequence length="118" mass="13787">MSSAAYQSLPSDDYDEEQSPVRHRHIPEHRQLAQDPRFNPPTPSWWKRALVILFIVAMFWLYFSLRASMQRAAQEEIIHAHRYSNQHKYRPAASPVVTEKLKDGRTRVRGAAPSLRSF</sequence>
<gene>
    <name evidence="3" type="ORF">DFH94DRAFT_673646</name>
</gene>
<proteinExistence type="predicted"/>
<dbReference type="AlphaFoldDB" id="A0A9P5JZ28"/>
<feature type="transmembrane region" description="Helical" evidence="2">
    <location>
        <begin position="45"/>
        <end position="63"/>
    </location>
</feature>
<keyword evidence="4" id="KW-1185">Reference proteome</keyword>
<dbReference type="EMBL" id="WHVB01000019">
    <property type="protein sequence ID" value="KAF8472923.1"/>
    <property type="molecule type" value="Genomic_DNA"/>
</dbReference>
<evidence type="ECO:0000313" key="3">
    <source>
        <dbReference type="EMBL" id="KAF8472923.1"/>
    </source>
</evidence>
<evidence type="ECO:0000256" key="1">
    <source>
        <dbReference type="SAM" id="MobiDB-lite"/>
    </source>
</evidence>
<comment type="caution">
    <text evidence="3">The sequence shown here is derived from an EMBL/GenBank/DDBJ whole genome shotgun (WGS) entry which is preliminary data.</text>
</comment>
<dbReference type="Proteomes" id="UP000759537">
    <property type="component" value="Unassembled WGS sequence"/>
</dbReference>
<feature type="compositionally biased region" description="Polar residues" evidence="1">
    <location>
        <begin position="1"/>
        <end position="10"/>
    </location>
</feature>
<keyword evidence="2" id="KW-1133">Transmembrane helix</keyword>
<dbReference type="OrthoDB" id="2538110at2759"/>
<evidence type="ECO:0000313" key="4">
    <source>
        <dbReference type="Proteomes" id="UP000759537"/>
    </source>
</evidence>
<keyword evidence="2" id="KW-0472">Membrane</keyword>
<evidence type="ECO:0000256" key="2">
    <source>
        <dbReference type="SAM" id="Phobius"/>
    </source>
</evidence>
<accession>A0A9P5JZ28</accession>
<reference evidence="3" key="2">
    <citation type="journal article" date="2020" name="Nat. Commun.">
        <title>Large-scale genome sequencing of mycorrhizal fungi provides insights into the early evolution of symbiotic traits.</title>
        <authorList>
            <person name="Miyauchi S."/>
            <person name="Kiss E."/>
            <person name="Kuo A."/>
            <person name="Drula E."/>
            <person name="Kohler A."/>
            <person name="Sanchez-Garcia M."/>
            <person name="Morin E."/>
            <person name="Andreopoulos B."/>
            <person name="Barry K.W."/>
            <person name="Bonito G."/>
            <person name="Buee M."/>
            <person name="Carver A."/>
            <person name="Chen C."/>
            <person name="Cichocki N."/>
            <person name="Clum A."/>
            <person name="Culley D."/>
            <person name="Crous P.W."/>
            <person name="Fauchery L."/>
            <person name="Girlanda M."/>
            <person name="Hayes R.D."/>
            <person name="Keri Z."/>
            <person name="LaButti K."/>
            <person name="Lipzen A."/>
            <person name="Lombard V."/>
            <person name="Magnuson J."/>
            <person name="Maillard F."/>
            <person name="Murat C."/>
            <person name="Nolan M."/>
            <person name="Ohm R.A."/>
            <person name="Pangilinan J."/>
            <person name="Pereira M.F."/>
            <person name="Perotto S."/>
            <person name="Peter M."/>
            <person name="Pfister S."/>
            <person name="Riley R."/>
            <person name="Sitrit Y."/>
            <person name="Stielow J.B."/>
            <person name="Szollosi G."/>
            <person name="Zifcakova L."/>
            <person name="Stursova M."/>
            <person name="Spatafora J.W."/>
            <person name="Tedersoo L."/>
            <person name="Vaario L.M."/>
            <person name="Yamada A."/>
            <person name="Yan M."/>
            <person name="Wang P."/>
            <person name="Xu J."/>
            <person name="Bruns T."/>
            <person name="Baldrian P."/>
            <person name="Vilgalys R."/>
            <person name="Dunand C."/>
            <person name="Henrissat B."/>
            <person name="Grigoriev I.V."/>
            <person name="Hibbett D."/>
            <person name="Nagy L.G."/>
            <person name="Martin F.M."/>
        </authorList>
    </citation>
    <scope>NUCLEOTIDE SEQUENCE</scope>
    <source>
        <strain evidence="3">Prilba</strain>
    </source>
</reference>
<organism evidence="3 4">
    <name type="scientific">Russula ochroleuca</name>
    <dbReference type="NCBI Taxonomy" id="152965"/>
    <lineage>
        <taxon>Eukaryota</taxon>
        <taxon>Fungi</taxon>
        <taxon>Dikarya</taxon>
        <taxon>Basidiomycota</taxon>
        <taxon>Agaricomycotina</taxon>
        <taxon>Agaricomycetes</taxon>
        <taxon>Russulales</taxon>
        <taxon>Russulaceae</taxon>
        <taxon>Russula</taxon>
    </lineage>
</organism>
<reference evidence="3" key="1">
    <citation type="submission" date="2019-10" db="EMBL/GenBank/DDBJ databases">
        <authorList>
            <consortium name="DOE Joint Genome Institute"/>
            <person name="Kuo A."/>
            <person name="Miyauchi S."/>
            <person name="Kiss E."/>
            <person name="Drula E."/>
            <person name="Kohler A."/>
            <person name="Sanchez-Garcia M."/>
            <person name="Andreopoulos B."/>
            <person name="Barry K.W."/>
            <person name="Bonito G."/>
            <person name="Buee M."/>
            <person name="Carver A."/>
            <person name="Chen C."/>
            <person name="Cichocki N."/>
            <person name="Clum A."/>
            <person name="Culley D."/>
            <person name="Crous P.W."/>
            <person name="Fauchery L."/>
            <person name="Girlanda M."/>
            <person name="Hayes R."/>
            <person name="Keri Z."/>
            <person name="LaButti K."/>
            <person name="Lipzen A."/>
            <person name="Lombard V."/>
            <person name="Magnuson J."/>
            <person name="Maillard F."/>
            <person name="Morin E."/>
            <person name="Murat C."/>
            <person name="Nolan M."/>
            <person name="Ohm R."/>
            <person name="Pangilinan J."/>
            <person name="Pereira M."/>
            <person name="Perotto S."/>
            <person name="Peter M."/>
            <person name="Riley R."/>
            <person name="Sitrit Y."/>
            <person name="Stielow B."/>
            <person name="Szollosi G."/>
            <person name="Zifcakova L."/>
            <person name="Stursova M."/>
            <person name="Spatafora J.W."/>
            <person name="Tedersoo L."/>
            <person name="Vaario L.-M."/>
            <person name="Yamada A."/>
            <person name="Yan M."/>
            <person name="Wang P."/>
            <person name="Xu J."/>
            <person name="Bruns T."/>
            <person name="Baldrian P."/>
            <person name="Vilgalys R."/>
            <person name="Henrissat B."/>
            <person name="Grigoriev I.V."/>
            <person name="Hibbett D."/>
            <person name="Nagy L.G."/>
            <person name="Martin F.M."/>
        </authorList>
    </citation>
    <scope>NUCLEOTIDE SEQUENCE</scope>
    <source>
        <strain evidence="3">Prilba</strain>
    </source>
</reference>
<protein>
    <recommendedName>
        <fullName evidence="5">Transmembrane protein</fullName>
    </recommendedName>
</protein>
<keyword evidence="2" id="KW-0812">Transmembrane</keyword>